<reference evidence="2 3" key="1">
    <citation type="journal article" date="2014" name="BMC Genomics">
        <title>Comparative genome sequencing reveals chemotype-specific gene clusters in the toxigenic black mold Stachybotrys.</title>
        <authorList>
            <person name="Semeiks J."/>
            <person name="Borek D."/>
            <person name="Otwinowski Z."/>
            <person name="Grishin N.V."/>
        </authorList>
    </citation>
    <scope>NUCLEOTIDE SEQUENCE [LARGE SCALE GENOMIC DNA]</scope>
    <source>
        <strain evidence="3">CBS 109288 / IBT 7711</strain>
    </source>
</reference>
<proteinExistence type="predicted"/>
<accession>A0A084AQ12</accession>
<dbReference type="Pfam" id="PF12417">
    <property type="entry name" value="DUF3669"/>
    <property type="match status" value="1"/>
</dbReference>
<keyword evidence="3" id="KW-1185">Reference proteome</keyword>
<dbReference type="EMBL" id="KL648620">
    <property type="protein sequence ID" value="KEY67391.1"/>
    <property type="molecule type" value="Genomic_DNA"/>
</dbReference>
<dbReference type="PANTHER" id="PTHR40780:SF2">
    <property type="entry name" value="DUF3669 DOMAIN-CONTAINING PROTEIN"/>
    <property type="match status" value="1"/>
</dbReference>
<protein>
    <recommendedName>
        <fullName evidence="1">DUF3669 domain-containing protein</fullName>
    </recommendedName>
</protein>
<gene>
    <name evidence="2" type="ORF">S7711_11328</name>
</gene>
<dbReference type="OrthoDB" id="2993351at2759"/>
<evidence type="ECO:0000313" key="3">
    <source>
        <dbReference type="Proteomes" id="UP000028045"/>
    </source>
</evidence>
<evidence type="ECO:0000259" key="1">
    <source>
        <dbReference type="Pfam" id="PF12417"/>
    </source>
</evidence>
<sequence length="405" mass="46761">MTPYKEIGRGTFGVVFASADAPDTAVKKTFKSSDTLAVEFEHGLATSFAVTTVTPILSREFPDPVPRVPWYQSSHGMQKPPARDAWWMRNQSRMPSTNGDNAPNGVFLFERIPPVPRPLQESLIRRFWPLDRQQMALEDDENRDCMIRPYLQERWVYHESRGRKRLNNEQKESLRNFPAYLDDLQRIGIDCHSVARQIALGLAVGHWEAQLDMTDVEFVIAGRYPSPVTASRAHTMPLDAYDKRDNLGNRTIVSDVREQQQPGLPTNTQMWLVDFDKCNRVPVWDDTLTRDIRKLALGICANDPYYPSPLPDTRFGWDVFITFTDTYIRAGRYLLEHAFGKVATSDEQLQQVLQRPAMVIREWTKIVMDAKRNNERDLYDARVKLRKEEGWERPAWTTEKMGGNV</sequence>
<dbReference type="InterPro" id="IPR022137">
    <property type="entry name" value="Znf_prot_DUF3669"/>
</dbReference>
<dbReference type="Proteomes" id="UP000028045">
    <property type="component" value="Unassembled WGS sequence"/>
</dbReference>
<name>A0A084AQ12_STACB</name>
<dbReference type="HOGENOM" id="CLU_680026_0_0_1"/>
<organism evidence="2 3">
    <name type="scientific">Stachybotrys chartarum (strain CBS 109288 / IBT 7711)</name>
    <name type="common">Toxic black mold</name>
    <name type="synonym">Stilbospora chartarum</name>
    <dbReference type="NCBI Taxonomy" id="1280523"/>
    <lineage>
        <taxon>Eukaryota</taxon>
        <taxon>Fungi</taxon>
        <taxon>Dikarya</taxon>
        <taxon>Ascomycota</taxon>
        <taxon>Pezizomycotina</taxon>
        <taxon>Sordariomycetes</taxon>
        <taxon>Hypocreomycetidae</taxon>
        <taxon>Hypocreales</taxon>
        <taxon>Stachybotryaceae</taxon>
        <taxon>Stachybotrys</taxon>
    </lineage>
</organism>
<evidence type="ECO:0000313" key="2">
    <source>
        <dbReference type="EMBL" id="KEY67391.1"/>
    </source>
</evidence>
<dbReference type="AlphaFoldDB" id="A0A084AQ12"/>
<dbReference type="PANTHER" id="PTHR40780">
    <property type="entry name" value="DUF3669 DOMAIN-CONTAINING PROTEIN"/>
    <property type="match status" value="1"/>
</dbReference>
<feature type="domain" description="DUF3669" evidence="1">
    <location>
        <begin position="270"/>
        <end position="336"/>
    </location>
</feature>